<evidence type="ECO:0000256" key="5">
    <source>
        <dbReference type="ARBA" id="ARBA00023027"/>
    </source>
</evidence>
<dbReference type="Pfam" id="PF01661">
    <property type="entry name" value="Macro"/>
    <property type="match status" value="1"/>
</dbReference>
<feature type="binding site" evidence="7">
    <location>
        <position position="839"/>
    </location>
    <ligand>
        <name>Zn(2+)</name>
        <dbReference type="ChEBI" id="CHEBI:29105"/>
    </ligand>
</feature>
<evidence type="ECO:0000313" key="11">
    <source>
        <dbReference type="Proteomes" id="UP000830671"/>
    </source>
</evidence>
<name>A0A9Q8WNL5_9PEZI</name>
<dbReference type="Proteomes" id="UP000830671">
    <property type="component" value="Chromosome 8"/>
</dbReference>
<dbReference type="KEGG" id="clup:CLUP02_15778"/>
<accession>A0A9Q8WNL5</accession>
<evidence type="ECO:0000256" key="6">
    <source>
        <dbReference type="ARBA" id="ARBA00023295"/>
    </source>
</evidence>
<organism evidence="10 11">
    <name type="scientific">Colletotrichum lupini</name>
    <dbReference type="NCBI Taxonomy" id="145971"/>
    <lineage>
        <taxon>Eukaryota</taxon>
        <taxon>Fungi</taxon>
        <taxon>Dikarya</taxon>
        <taxon>Ascomycota</taxon>
        <taxon>Pezizomycotina</taxon>
        <taxon>Sordariomycetes</taxon>
        <taxon>Hypocreomycetidae</taxon>
        <taxon>Glomerellales</taxon>
        <taxon>Glomerellaceae</taxon>
        <taxon>Colletotrichum</taxon>
        <taxon>Colletotrichum acutatum species complex</taxon>
    </lineage>
</organism>
<sequence>MSVRYFQPHPHVKVQLHRYKRSFISVEASRFSNGSLYLDPAYLDCRIFVYNDSHTDSLRTKVQIFAFVTQPLDSIKMRFHQIQALIAASLAVSAFGSATTNLAPIEGYEIIIPEWEFQDDINPRAEKVVLNGTVQEVLADLRSYNSLYAQVLGPESGSPTTSSALEEPNKFDISHVVCHKFPLGSVAVVKDGINELKRIRHRRAKLEVGRGKCALMTCEFKTAIWWCNDDDKPKTMRTFDGIAQGAEKVLQSCAKRNSPNVLRSSGQAFDKMKWSVIDNYGFSGGLAGYQVNGCSFLLIFPVFSARFHGQNVCDIVGGASKEAKNFYNKRQSMDSLQQILVHLLNEADSGADSDHDNCDHGHHHHHLRHIKDQLDDLEPPTHLQLLHQLLCVRTPDPPLPEDILVGIDSVLQQQASHRVLTLAGSIQPTITLKRANHKSVRVTLWKGDITTLTGITAITNAANSQGLGCFQPPHRCIDNVIHAAAGPRLRDECYRVMNERGRELGPGEAIVTDAYCLPANHVVHTVGPQLQRGSKPTTNETLQLAQCYRSVLDTVEPLPATPGGRKIVALCGISTGLFAYPARDAAAVAVSAVADWLEHHEDTSITDIIFNTFTDADHAVYQEILASPPYTSWMGRAAPTFTPPANANHPPLIQCDSLDRARQWLDAADAVIVSAGAGLSASDGLDYTSSALFAKNFPGFLKYGLRTLYSVFGFNSWPTEQVRWGYYFSHLAMVTSWPKSGMYRTLISWLERFGENAHVRTSNADGLFVANGLSPERLSTPQGSYSVFQCLANCRPEATVPSAPLVADAQAFLDPVSQILTEPSKVPLCKFCNGKMNICVRAGHWFNEKPFEDGEKRWKQFRRDVVHREERTTVILELGVGMSTPGVLRWPNEDLVIRGGGRVKLVRVGKGPETAVPWDLEADGLATSIDGEISAVEHLKDYRLKNLNFPYVRNVPHEIETVDLHFRHFDFG</sequence>
<feature type="domain" description="Deacetylase sirtuin-type" evidence="8">
    <location>
        <begin position="651"/>
        <end position="958"/>
    </location>
</feature>
<dbReference type="PROSITE" id="PS50305">
    <property type="entry name" value="SIRTUIN"/>
    <property type="match status" value="1"/>
</dbReference>
<dbReference type="SUPFAM" id="SSF52949">
    <property type="entry name" value="Macro domain-like"/>
    <property type="match status" value="1"/>
</dbReference>
<feature type="binding site" evidence="7">
    <location>
        <position position="790"/>
    </location>
    <ligand>
        <name>Zn(2+)</name>
        <dbReference type="ChEBI" id="CHEBI:29105"/>
    </ligand>
</feature>
<dbReference type="SUPFAM" id="SSF52467">
    <property type="entry name" value="DHS-like NAD/FAD-binding domain"/>
    <property type="match status" value="1"/>
</dbReference>
<dbReference type="InterPro" id="IPR043472">
    <property type="entry name" value="Macro_dom-like"/>
</dbReference>
<protein>
    <recommendedName>
        <fullName evidence="12">ADP-ribose 1''-phosphate phosphatase</fullName>
    </recommendedName>
</protein>
<dbReference type="RefSeq" id="XP_049151849.1">
    <property type="nucleotide sequence ID" value="XM_049294702.1"/>
</dbReference>
<keyword evidence="5" id="KW-0520">NAD</keyword>
<dbReference type="PANTHER" id="PTHR11106:SF121">
    <property type="entry name" value="ADP-RIBOSE 1''-PHOSPHATE PHOSPHATASE"/>
    <property type="match status" value="1"/>
</dbReference>
<evidence type="ECO:0000256" key="2">
    <source>
        <dbReference type="ARBA" id="ARBA00022723"/>
    </source>
</evidence>
<dbReference type="InterPro" id="IPR026590">
    <property type="entry name" value="Ssirtuin_cat_dom"/>
</dbReference>
<comment type="caution">
    <text evidence="7">Lacks conserved residue(s) required for the propagation of feature annotation.</text>
</comment>
<keyword evidence="2 7" id="KW-0479">Metal-binding</keyword>
<dbReference type="InterPro" id="IPR029035">
    <property type="entry name" value="DHS-like_NAD/FAD-binding_dom"/>
</dbReference>
<dbReference type="PROSITE" id="PS51154">
    <property type="entry name" value="MACRO"/>
    <property type="match status" value="1"/>
</dbReference>
<evidence type="ECO:0000256" key="4">
    <source>
        <dbReference type="ARBA" id="ARBA00022833"/>
    </source>
</evidence>
<gene>
    <name evidence="10" type="ORF">CLUP02_15778</name>
</gene>
<dbReference type="GO" id="GO:0016798">
    <property type="term" value="F:hydrolase activity, acting on glycosyl bonds"/>
    <property type="evidence" value="ECO:0007669"/>
    <property type="project" value="UniProtKB-KW"/>
</dbReference>
<proteinExistence type="predicted"/>
<dbReference type="EMBL" id="CP019480">
    <property type="protein sequence ID" value="UQC90248.1"/>
    <property type="molecule type" value="Genomic_DNA"/>
</dbReference>
<dbReference type="Gene3D" id="3.40.50.1220">
    <property type="entry name" value="TPP-binding domain"/>
    <property type="match status" value="1"/>
</dbReference>
<keyword evidence="3" id="KW-0378">Hydrolase</keyword>
<keyword evidence="11" id="KW-1185">Reference proteome</keyword>
<evidence type="ECO:0000259" key="9">
    <source>
        <dbReference type="PROSITE" id="PS51154"/>
    </source>
</evidence>
<evidence type="ECO:0000256" key="3">
    <source>
        <dbReference type="ARBA" id="ARBA00022801"/>
    </source>
</evidence>
<reference evidence="10" key="1">
    <citation type="journal article" date="2021" name="Mol. Plant Microbe Interact.">
        <title>Complete Genome Sequence of the Plant-Pathogenic Fungus Colletotrichum lupini.</title>
        <authorList>
            <person name="Baroncelli R."/>
            <person name="Pensec F."/>
            <person name="Da Lio D."/>
            <person name="Boufleur T."/>
            <person name="Vicente I."/>
            <person name="Sarrocco S."/>
            <person name="Picot A."/>
            <person name="Baraldi E."/>
            <person name="Sukno S."/>
            <person name="Thon M."/>
            <person name="Le Floch G."/>
        </authorList>
    </citation>
    <scope>NUCLEOTIDE SEQUENCE</scope>
    <source>
        <strain evidence="10">IMI 504893</strain>
    </source>
</reference>
<comment type="cofactor">
    <cofactor evidence="1">
        <name>Zn(2+)</name>
        <dbReference type="ChEBI" id="CHEBI:29105"/>
    </cofactor>
</comment>
<evidence type="ECO:0000256" key="7">
    <source>
        <dbReference type="PROSITE-ProRule" id="PRU00236"/>
    </source>
</evidence>
<dbReference type="Gene3D" id="3.40.220.10">
    <property type="entry name" value="Leucine Aminopeptidase, subunit E, domain 1"/>
    <property type="match status" value="1"/>
</dbReference>
<feature type="domain" description="Macro" evidence="9">
    <location>
        <begin position="429"/>
        <end position="629"/>
    </location>
</feature>
<keyword evidence="6" id="KW-0326">Glycosidase</keyword>
<dbReference type="GO" id="GO:0046872">
    <property type="term" value="F:metal ion binding"/>
    <property type="evidence" value="ECO:0007669"/>
    <property type="project" value="UniProtKB-KW"/>
</dbReference>
<keyword evidence="4 7" id="KW-0862">Zinc</keyword>
<dbReference type="AlphaFoldDB" id="A0A9Q8WNL5"/>
<dbReference type="InterPro" id="IPR002589">
    <property type="entry name" value="Macro_dom"/>
</dbReference>
<evidence type="ECO:0000259" key="8">
    <source>
        <dbReference type="PROSITE" id="PS50305"/>
    </source>
</evidence>
<dbReference type="PANTHER" id="PTHR11106">
    <property type="entry name" value="GANGLIOSIDE INDUCED DIFFERENTIATION ASSOCIATED PROTEIN 2-RELATED"/>
    <property type="match status" value="1"/>
</dbReference>
<feature type="binding site" evidence="7">
    <location>
        <position position="829"/>
    </location>
    <ligand>
        <name>Zn(2+)</name>
        <dbReference type="ChEBI" id="CHEBI:29105"/>
    </ligand>
</feature>
<evidence type="ECO:0000313" key="10">
    <source>
        <dbReference type="EMBL" id="UQC90248.1"/>
    </source>
</evidence>
<feature type="binding site" evidence="7">
    <location>
        <position position="794"/>
    </location>
    <ligand>
        <name>Zn(2+)</name>
        <dbReference type="ChEBI" id="CHEBI:29105"/>
    </ligand>
</feature>
<evidence type="ECO:0008006" key="12">
    <source>
        <dbReference type="Google" id="ProtNLM"/>
    </source>
</evidence>
<dbReference type="SMART" id="SM00506">
    <property type="entry name" value="A1pp"/>
    <property type="match status" value="1"/>
</dbReference>
<evidence type="ECO:0000256" key="1">
    <source>
        <dbReference type="ARBA" id="ARBA00001947"/>
    </source>
</evidence>
<dbReference type="GeneID" id="73349712"/>